<dbReference type="InterPro" id="IPR017927">
    <property type="entry name" value="FAD-bd_FR_type"/>
</dbReference>
<keyword evidence="1" id="KW-0285">Flavoprotein</keyword>
<keyword evidence="2" id="KW-0001">2Fe-2S</keyword>
<dbReference type="CDD" id="cd06185">
    <property type="entry name" value="PDR_like"/>
    <property type="match status" value="1"/>
</dbReference>
<keyword evidence="4 9" id="KW-0560">Oxidoreductase</keyword>
<evidence type="ECO:0000259" key="8">
    <source>
        <dbReference type="PROSITE" id="PS51384"/>
    </source>
</evidence>
<dbReference type="Gene3D" id="2.40.30.10">
    <property type="entry name" value="Translation factors"/>
    <property type="match status" value="1"/>
</dbReference>
<evidence type="ECO:0000313" key="10">
    <source>
        <dbReference type="Proteomes" id="UP000585681"/>
    </source>
</evidence>
<dbReference type="InterPro" id="IPR050415">
    <property type="entry name" value="MRET"/>
</dbReference>
<dbReference type="GO" id="GO:0046872">
    <property type="term" value="F:metal ion binding"/>
    <property type="evidence" value="ECO:0007669"/>
    <property type="project" value="UniProtKB-KW"/>
</dbReference>
<dbReference type="GO" id="GO:0051537">
    <property type="term" value="F:2 iron, 2 sulfur cluster binding"/>
    <property type="evidence" value="ECO:0007669"/>
    <property type="project" value="UniProtKB-KW"/>
</dbReference>
<evidence type="ECO:0000256" key="2">
    <source>
        <dbReference type="ARBA" id="ARBA00022714"/>
    </source>
</evidence>
<keyword evidence="3" id="KW-0479">Metal-binding</keyword>
<dbReference type="PROSITE" id="PS51085">
    <property type="entry name" value="2FE2S_FER_2"/>
    <property type="match status" value="1"/>
</dbReference>
<dbReference type="InterPro" id="IPR012675">
    <property type="entry name" value="Beta-grasp_dom_sf"/>
</dbReference>
<keyword evidence="9" id="KW-0489">Methyltransferase</keyword>
<reference evidence="9" key="1">
    <citation type="submission" date="2020-08" db="EMBL/GenBank/DDBJ databases">
        <title>Genomic Encyclopedia of Type Strains, Phase IV (KMG-IV): sequencing the most valuable type-strain genomes for metagenomic binning, comparative biology and taxonomic classification.</title>
        <authorList>
            <person name="Goeker M."/>
        </authorList>
    </citation>
    <scope>NUCLEOTIDE SEQUENCE [LARGE SCALE GENOMIC DNA]</scope>
    <source>
        <strain evidence="9">DSM 105040</strain>
    </source>
</reference>
<keyword evidence="5" id="KW-0408">Iron</keyword>
<dbReference type="Pfam" id="PF00175">
    <property type="entry name" value="NAD_binding_1"/>
    <property type="match status" value="1"/>
</dbReference>
<dbReference type="GO" id="GO:0008168">
    <property type="term" value="F:methyltransferase activity"/>
    <property type="evidence" value="ECO:0007669"/>
    <property type="project" value="UniProtKB-KW"/>
</dbReference>
<dbReference type="InterPro" id="IPR001433">
    <property type="entry name" value="OxRdtase_FAD/NAD-bd"/>
</dbReference>
<dbReference type="Gene3D" id="3.40.50.80">
    <property type="entry name" value="Nucleotide-binding domain of ferredoxin-NADP reductase (FNR) module"/>
    <property type="match status" value="1"/>
</dbReference>
<evidence type="ECO:0000313" key="9">
    <source>
        <dbReference type="EMBL" id="MBB4020511.1"/>
    </source>
</evidence>
<dbReference type="GO" id="GO:0018489">
    <property type="term" value="F:vanillate monooxygenase activity"/>
    <property type="evidence" value="ECO:0007669"/>
    <property type="project" value="UniProtKB-EC"/>
</dbReference>
<evidence type="ECO:0000259" key="7">
    <source>
        <dbReference type="PROSITE" id="PS51085"/>
    </source>
</evidence>
<dbReference type="InterPro" id="IPR006058">
    <property type="entry name" value="2Fe2S_fd_BS"/>
</dbReference>
<dbReference type="SUPFAM" id="SSF52343">
    <property type="entry name" value="Ferredoxin reductase-like, C-terminal NADP-linked domain"/>
    <property type="match status" value="1"/>
</dbReference>
<accession>A0A840C3P7</accession>
<name>A0A840C3P7_9RHOB</name>
<dbReference type="InterPro" id="IPR017938">
    <property type="entry name" value="Riboflavin_synthase-like_b-brl"/>
</dbReference>
<keyword evidence="6" id="KW-0411">Iron-sulfur</keyword>
<dbReference type="PANTHER" id="PTHR47354:SF1">
    <property type="entry name" value="CARNITINE MONOOXYGENASE REDUCTASE SUBUNIT"/>
    <property type="match status" value="1"/>
</dbReference>
<dbReference type="SUPFAM" id="SSF63380">
    <property type="entry name" value="Riboflavin synthase domain-like"/>
    <property type="match status" value="1"/>
</dbReference>
<sequence>MSAKEIPVRVSQIRYEAATIVSVEVTPTDGTTLPAFDAGAHIDLILKDDLRRSYSLYKPYTDGKSYSVAVHKDPDSRGGSKYIHDTLRVGQKIKISTPKNNFPLKEDAEKSIFIAGGIGITPMVCMLTRLAELGKPWELHYGARSRANAAFLDAIAAIADSGTVITHFDDEKGGALMDLAAIFASAPNAHFYCCGPEPMLAAYEKAGRAVDRSQVHVEYFSATEEAALEGGYEVVLEQSGMVLEIPAGKSILDVLIENGVSVPFACNDGVCGTCETRVLEGRPDHRDSILTDEERAACDTMMVCCSGSKTPRLVLDL</sequence>
<dbReference type="AlphaFoldDB" id="A0A840C3P7"/>
<dbReference type="Gene3D" id="3.10.20.30">
    <property type="match status" value="1"/>
</dbReference>
<dbReference type="InterPro" id="IPR039261">
    <property type="entry name" value="FNR_nucleotide-bd"/>
</dbReference>
<dbReference type="EC" id="1.14.13.82" evidence="9"/>
<gene>
    <name evidence="9" type="ORF">GGR17_000302</name>
</gene>
<dbReference type="EMBL" id="JACIEQ010000001">
    <property type="protein sequence ID" value="MBB4020511.1"/>
    <property type="molecule type" value="Genomic_DNA"/>
</dbReference>
<evidence type="ECO:0000256" key="6">
    <source>
        <dbReference type="ARBA" id="ARBA00023014"/>
    </source>
</evidence>
<evidence type="ECO:0000256" key="3">
    <source>
        <dbReference type="ARBA" id="ARBA00022723"/>
    </source>
</evidence>
<comment type="caution">
    <text evidence="9">The sequence shown here is derived from an EMBL/GenBank/DDBJ whole genome shotgun (WGS) entry which is preliminary data.</text>
</comment>
<dbReference type="PROSITE" id="PS51384">
    <property type="entry name" value="FAD_FR"/>
    <property type="match status" value="1"/>
</dbReference>
<dbReference type="SUPFAM" id="SSF54292">
    <property type="entry name" value="2Fe-2S ferredoxin-like"/>
    <property type="match status" value="1"/>
</dbReference>
<protein>
    <submittedName>
        <fullName evidence="9">Vanillate O-demethylase ferredoxin subunit</fullName>
        <ecNumber evidence="9">1.14.13.82</ecNumber>
    </submittedName>
</protein>
<feature type="domain" description="FAD-binding FR-type" evidence="8">
    <location>
        <begin position="3"/>
        <end position="105"/>
    </location>
</feature>
<evidence type="ECO:0000256" key="5">
    <source>
        <dbReference type="ARBA" id="ARBA00023004"/>
    </source>
</evidence>
<proteinExistence type="predicted"/>
<evidence type="ECO:0000256" key="1">
    <source>
        <dbReference type="ARBA" id="ARBA00022630"/>
    </source>
</evidence>
<dbReference type="Proteomes" id="UP000585681">
    <property type="component" value="Unassembled WGS sequence"/>
</dbReference>
<feature type="domain" description="2Fe-2S ferredoxin-type" evidence="7">
    <location>
        <begin position="232"/>
        <end position="317"/>
    </location>
</feature>
<dbReference type="PRINTS" id="PR00409">
    <property type="entry name" value="PHDIOXRDTASE"/>
</dbReference>
<dbReference type="PROSITE" id="PS00197">
    <property type="entry name" value="2FE2S_FER_1"/>
    <property type="match status" value="1"/>
</dbReference>
<organism evidence="9 10">
    <name type="scientific">Actibacterium naphthalenivorans</name>
    <dbReference type="NCBI Taxonomy" id="1614693"/>
    <lineage>
        <taxon>Bacteria</taxon>
        <taxon>Pseudomonadati</taxon>
        <taxon>Pseudomonadota</taxon>
        <taxon>Alphaproteobacteria</taxon>
        <taxon>Rhodobacterales</taxon>
        <taxon>Roseobacteraceae</taxon>
        <taxon>Actibacterium</taxon>
    </lineage>
</organism>
<dbReference type="GO" id="GO:0032259">
    <property type="term" value="P:methylation"/>
    <property type="evidence" value="ECO:0007669"/>
    <property type="project" value="UniProtKB-KW"/>
</dbReference>
<dbReference type="InterPro" id="IPR001041">
    <property type="entry name" value="2Fe-2S_ferredoxin-type"/>
</dbReference>
<dbReference type="PANTHER" id="PTHR47354">
    <property type="entry name" value="NADH OXIDOREDUCTASE HCR"/>
    <property type="match status" value="1"/>
</dbReference>
<keyword evidence="10" id="KW-1185">Reference proteome</keyword>
<keyword evidence="9" id="KW-0808">Transferase</keyword>
<dbReference type="InterPro" id="IPR036010">
    <property type="entry name" value="2Fe-2S_ferredoxin-like_sf"/>
</dbReference>
<dbReference type="RefSeq" id="WP_054538377.1">
    <property type="nucleotide sequence ID" value="NZ_JACIEQ010000001.1"/>
</dbReference>
<dbReference type="Pfam" id="PF00111">
    <property type="entry name" value="Fer2"/>
    <property type="match status" value="1"/>
</dbReference>
<evidence type="ECO:0000256" key="4">
    <source>
        <dbReference type="ARBA" id="ARBA00023002"/>
    </source>
</evidence>
<dbReference type="CDD" id="cd00207">
    <property type="entry name" value="fer2"/>
    <property type="match status" value="1"/>
</dbReference>